<protein>
    <submittedName>
        <fullName evidence="1">Uncharacterized protein</fullName>
    </submittedName>
</protein>
<name>A0A502IIF3_BRELA</name>
<dbReference type="AlphaFoldDB" id="A0A502IIF3"/>
<dbReference type="InterPro" id="IPR003343">
    <property type="entry name" value="Big_2"/>
</dbReference>
<dbReference type="OrthoDB" id="2348975at2"/>
<keyword evidence="2" id="KW-1185">Reference proteome</keyword>
<evidence type="ECO:0000313" key="1">
    <source>
        <dbReference type="EMBL" id="QDX91717.1"/>
    </source>
</evidence>
<dbReference type="SMART" id="SM00635">
    <property type="entry name" value="BID_2"/>
    <property type="match status" value="10"/>
</dbReference>
<dbReference type="InterPro" id="IPR008964">
    <property type="entry name" value="Invasin/intimin_cell_adhesion"/>
</dbReference>
<organism evidence="1 2">
    <name type="scientific">Brevibacillus laterosporus</name>
    <name type="common">Bacillus laterosporus</name>
    <dbReference type="NCBI Taxonomy" id="1465"/>
    <lineage>
        <taxon>Bacteria</taxon>
        <taxon>Bacillati</taxon>
        <taxon>Bacillota</taxon>
        <taxon>Bacilli</taxon>
        <taxon>Bacillales</taxon>
        <taxon>Paenibacillaceae</taxon>
        <taxon>Brevibacillus</taxon>
    </lineage>
</organism>
<sequence>MKRLLTILLCTMLLVSNGVIGSSGTVVAADSTEISQLVLSENEVSMETGDSNSLTATAIYVDGKSENVTIKTTWSSSNSDIASVYAGTIRGIKEGKATIIATYLNKTIPVQVDVSKKVRTLTKNKQTVTIRTGEAHSEQVNVSAVYEDGSTEDVTTKAMWTVEDQSVATVFNGKIVGQSSGSTTVTAKFGKQSVSIPVNVEIIKRLEPSKSNVSLLLSSGKNTEIIKLQAIFPDGSKEEVSSKAVWSSDNENVADAINGTIKAYGVGEATITAKYGTKTATIKVDVDSAMVIELDQQDVFMLLKDSPKKLKLTASFINGEEEDITDKAEWTTSNKAVATVNKGSIVAHSSGEAIITAKYGDNEAKATVDVEVPRRLEVDQDYLSLSTKDSDETAVELTAYYANDTNQSVTEKATWTSSNENVATVYKGKIKALKSGEATITAKYADKTVTVRVDVDYSQQIVADVKSLNLQVGGSQQLVLKAIYEGREEIITDKAEWSSSAEDIAEVRRGNVTGLKDGSATISAKYGNRTATIPVSVGVVKKITIKKADAAIDKLVMQKDNSVQLTLNAEYMDGSTKDVTDLAIWSPDSSTIAQVDANGMVKAKGSGKVDISASFGNKTVKIPVEVDITASLTSNTKNVFMSVGETVQIKLNPDAADSNYITDQAEWSSSSSKVAEVTKGEIRAYSNGKTTITAKYGGKSVSILVEVDVLQGLVANTRLVRLKTLGDVKDIQTKVTLTATLSGGRTVDMTDQAEWKVTNYKIAEANKGTIKAIGYGKTTVTAKYGGKSVTIYVEVDQLKYLKTNHVQLNMKVGETKQVNATATYLDGIDRDVTKPALWTTSKVTIADVKDGIIKATGVGRAVITVNYGGKKTQVIVVVTK</sequence>
<dbReference type="Gene3D" id="2.60.40.1080">
    <property type="match status" value="10"/>
</dbReference>
<accession>A0A502IIF3</accession>
<gene>
    <name evidence="1" type="ORF">EEL30_04620</name>
</gene>
<dbReference type="Pfam" id="PF02368">
    <property type="entry name" value="Big_2"/>
    <property type="match status" value="3"/>
</dbReference>
<reference evidence="1 2" key="1">
    <citation type="submission" date="2018-11" db="EMBL/GenBank/DDBJ databases">
        <title>Phylogenetic determinants of toxin gene distribution in genomes of Brevibacillus laterosporus.</title>
        <authorList>
            <person name="Glare T.R."/>
            <person name="Durrant A."/>
            <person name="Berry C."/>
            <person name="Palma L."/>
            <person name="Ormskirk M."/>
            <person name="Cox M.O."/>
        </authorList>
    </citation>
    <scope>NUCLEOTIDE SEQUENCE [LARGE SCALE GENOMIC DNA]</scope>
    <source>
        <strain evidence="1 2">1821L</strain>
    </source>
</reference>
<dbReference type="EMBL" id="CP033464">
    <property type="protein sequence ID" value="QDX91717.1"/>
    <property type="molecule type" value="Genomic_DNA"/>
</dbReference>
<dbReference type="SUPFAM" id="SSF49373">
    <property type="entry name" value="Invasin/intimin cell-adhesion fragments"/>
    <property type="match status" value="7"/>
</dbReference>
<proteinExistence type="predicted"/>
<evidence type="ECO:0000313" key="2">
    <source>
        <dbReference type="Proteomes" id="UP000319432"/>
    </source>
</evidence>
<dbReference type="Proteomes" id="UP000319432">
    <property type="component" value="Chromosome"/>
</dbReference>